<feature type="transmembrane region" description="Helical" evidence="1">
    <location>
        <begin position="76"/>
        <end position="96"/>
    </location>
</feature>
<evidence type="ECO:0000313" key="3">
    <source>
        <dbReference type="Proteomes" id="UP000297453"/>
    </source>
</evidence>
<evidence type="ECO:0000256" key="1">
    <source>
        <dbReference type="SAM" id="Phobius"/>
    </source>
</evidence>
<dbReference type="Proteomes" id="UP000297453">
    <property type="component" value="Unassembled WGS sequence"/>
</dbReference>
<keyword evidence="3" id="KW-1185">Reference proteome</keyword>
<accession>A0A4R9FS73</accession>
<dbReference type="OrthoDB" id="331062at2"/>
<feature type="transmembrane region" description="Helical" evidence="1">
    <location>
        <begin position="12"/>
        <end position="35"/>
    </location>
</feature>
<reference evidence="2" key="1">
    <citation type="journal article" date="2019" name="PLoS Negl. Trop. Dis.">
        <title>Revisiting the worldwide diversity of Leptospira species in the environment.</title>
        <authorList>
            <person name="Vincent A.T."/>
            <person name="Schiettekatte O."/>
            <person name="Bourhy P."/>
            <person name="Veyrier F.J."/>
            <person name="Picardeau M."/>
        </authorList>
    </citation>
    <scope>NUCLEOTIDE SEQUENCE [LARGE SCALE GENOMIC DNA]</scope>
    <source>
        <strain evidence="2">SSS9</strain>
    </source>
</reference>
<keyword evidence="1" id="KW-1133">Transmembrane helix</keyword>
<sequence>MEISPKTRLRTHRYIGILSLFFLFFRPLTNIFNYYNILPFALEPIHIGRIGALLGAIAFLTGGGLGNYLSEEKSKLAEIHTIVILAGLLLQIPVLAETEPNPWLNWISIFGFIFLISGWILGRRVFPNRRRILPF</sequence>
<comment type="caution">
    <text evidence="2">The sequence shown here is derived from an EMBL/GenBank/DDBJ whole genome shotgun (WGS) entry which is preliminary data.</text>
</comment>
<evidence type="ECO:0000313" key="2">
    <source>
        <dbReference type="EMBL" id="TGK01638.1"/>
    </source>
</evidence>
<organism evidence="2 3">
    <name type="scientific">Leptospira semungkisensis</name>
    <dbReference type="NCBI Taxonomy" id="2484985"/>
    <lineage>
        <taxon>Bacteria</taxon>
        <taxon>Pseudomonadati</taxon>
        <taxon>Spirochaetota</taxon>
        <taxon>Spirochaetia</taxon>
        <taxon>Leptospirales</taxon>
        <taxon>Leptospiraceae</taxon>
        <taxon>Leptospira</taxon>
    </lineage>
</organism>
<name>A0A4R9FS73_9LEPT</name>
<dbReference type="EMBL" id="RQEP01000016">
    <property type="protein sequence ID" value="TGK01638.1"/>
    <property type="molecule type" value="Genomic_DNA"/>
</dbReference>
<dbReference type="RefSeq" id="WP_135587945.1">
    <property type="nucleotide sequence ID" value="NZ_RQEP01000016.1"/>
</dbReference>
<keyword evidence="1" id="KW-0812">Transmembrane</keyword>
<proteinExistence type="predicted"/>
<dbReference type="AlphaFoldDB" id="A0A4R9FS73"/>
<feature type="transmembrane region" description="Helical" evidence="1">
    <location>
        <begin position="102"/>
        <end position="121"/>
    </location>
</feature>
<keyword evidence="1" id="KW-0472">Membrane</keyword>
<gene>
    <name evidence="2" type="ORF">EHO59_11015</name>
</gene>
<protein>
    <submittedName>
        <fullName evidence="2">Uncharacterized protein</fullName>
    </submittedName>
</protein>
<feature type="transmembrane region" description="Helical" evidence="1">
    <location>
        <begin position="47"/>
        <end position="69"/>
    </location>
</feature>